<keyword evidence="6" id="KW-0812">Transmembrane</keyword>
<dbReference type="OrthoDB" id="9812747at2"/>
<feature type="signal peptide" evidence="10">
    <location>
        <begin position="1"/>
        <end position="20"/>
    </location>
</feature>
<evidence type="ECO:0000313" key="12">
    <source>
        <dbReference type="EMBL" id="TCP24430.1"/>
    </source>
</evidence>
<dbReference type="GO" id="GO:0055085">
    <property type="term" value="P:transmembrane transport"/>
    <property type="evidence" value="ECO:0007669"/>
    <property type="project" value="InterPro"/>
</dbReference>
<name>A0A4R2NRF4_9FLAO</name>
<keyword evidence="9" id="KW-0472">Membrane</keyword>
<evidence type="ECO:0000256" key="4">
    <source>
        <dbReference type="ARBA" id="ARBA00022475"/>
    </source>
</evidence>
<dbReference type="Gene3D" id="2.20.110.10">
    <property type="entry name" value="Histone H3 K4-specific methyltransferase SET7/9 N-terminal domain"/>
    <property type="match status" value="1"/>
</dbReference>
<reference evidence="12 13" key="1">
    <citation type="submission" date="2019-03" db="EMBL/GenBank/DDBJ databases">
        <title>Genomic Encyclopedia of Type Strains, Phase IV (KMG-IV): sequencing the most valuable type-strain genomes for metagenomic binning, comparative biology and taxonomic classification.</title>
        <authorList>
            <person name="Goeker M."/>
        </authorList>
    </citation>
    <scope>NUCLEOTIDE SEQUENCE [LARGE SCALE GENOMIC DNA]</scope>
    <source>
        <strain evidence="12 13">DSM 14836</strain>
    </source>
</reference>
<dbReference type="PROSITE" id="PS52015">
    <property type="entry name" value="TONB_CTD"/>
    <property type="match status" value="1"/>
</dbReference>
<dbReference type="GO" id="GO:0098797">
    <property type="term" value="C:plasma membrane protein complex"/>
    <property type="evidence" value="ECO:0007669"/>
    <property type="project" value="TreeGrafter"/>
</dbReference>
<evidence type="ECO:0000256" key="6">
    <source>
        <dbReference type="ARBA" id="ARBA00022692"/>
    </source>
</evidence>
<gene>
    <name evidence="12" type="ORF">EV195_106238</name>
</gene>
<dbReference type="SUPFAM" id="SSF74653">
    <property type="entry name" value="TolA/TonB C-terminal domain"/>
    <property type="match status" value="1"/>
</dbReference>
<dbReference type="PANTHER" id="PTHR33446">
    <property type="entry name" value="PROTEIN TONB-RELATED"/>
    <property type="match status" value="1"/>
</dbReference>
<keyword evidence="13" id="KW-1185">Reference proteome</keyword>
<sequence length="326" mass="38433">MKKSILFGTITYLFIFNSFAQENITFKAGDTIYFNKGNLNLKSNYDSYSVFIDSIYIEGKKLYKMIEYKENKDQKDFIKHSVYHTLYPNIKGGDYLKTFFHTNGKKSSEGKLEHGLKSGKWTFWYEDGKIMSEEFYYPSTVSEKRKESEMISFWDRTGKKTVTNGNGTYEFKNDSVIKKGFFKNRKKHGKFVKFTNERKNYEEYYKKGKLKKGTSWDEKGKEYTYKETFITPYYPNGNNGIRKHVIKHFKVPEYAFKNKISGRILVSFKINKNGEISDINVTKKLCEPCDKEAVRVVKLLKKWRPGVMRGQKVKVGYTLPIKYNIE</sequence>
<dbReference type="InterPro" id="IPR051045">
    <property type="entry name" value="TonB-dependent_transducer"/>
</dbReference>
<evidence type="ECO:0000256" key="2">
    <source>
        <dbReference type="ARBA" id="ARBA00006555"/>
    </source>
</evidence>
<evidence type="ECO:0000256" key="10">
    <source>
        <dbReference type="SAM" id="SignalP"/>
    </source>
</evidence>
<dbReference type="AlphaFoldDB" id="A0A4R2NRF4"/>
<keyword evidence="7" id="KW-0653">Protein transport</keyword>
<protein>
    <submittedName>
        <fullName evidence="12">TonB family protein</fullName>
    </submittedName>
</protein>
<evidence type="ECO:0000256" key="1">
    <source>
        <dbReference type="ARBA" id="ARBA00004383"/>
    </source>
</evidence>
<dbReference type="GO" id="GO:0015031">
    <property type="term" value="P:protein transport"/>
    <property type="evidence" value="ECO:0007669"/>
    <property type="project" value="UniProtKB-KW"/>
</dbReference>
<dbReference type="InterPro" id="IPR006260">
    <property type="entry name" value="TonB/TolA_C"/>
</dbReference>
<comment type="subcellular location">
    <subcellularLocation>
        <location evidence="1">Cell inner membrane</location>
        <topology evidence="1">Single-pass membrane protein</topology>
        <orientation evidence="1">Periplasmic side</orientation>
    </subcellularLocation>
</comment>
<dbReference type="SUPFAM" id="SSF82185">
    <property type="entry name" value="Histone H3 K4-specific methyltransferase SET7/9 N-terminal domain"/>
    <property type="match status" value="2"/>
</dbReference>
<evidence type="ECO:0000313" key="13">
    <source>
        <dbReference type="Proteomes" id="UP000294564"/>
    </source>
</evidence>
<evidence type="ECO:0000256" key="9">
    <source>
        <dbReference type="ARBA" id="ARBA00023136"/>
    </source>
</evidence>
<organism evidence="12 13">
    <name type="scientific">Tenacibaculum skagerrakense</name>
    <dbReference type="NCBI Taxonomy" id="186571"/>
    <lineage>
        <taxon>Bacteria</taxon>
        <taxon>Pseudomonadati</taxon>
        <taxon>Bacteroidota</taxon>
        <taxon>Flavobacteriia</taxon>
        <taxon>Flavobacteriales</taxon>
        <taxon>Flavobacteriaceae</taxon>
        <taxon>Tenacibaculum</taxon>
    </lineage>
</organism>
<dbReference type="Pfam" id="PF03544">
    <property type="entry name" value="TonB_C"/>
    <property type="match status" value="1"/>
</dbReference>
<accession>A0A4R2NRF4</accession>
<dbReference type="NCBIfam" id="TIGR01352">
    <property type="entry name" value="tonB_Cterm"/>
    <property type="match status" value="1"/>
</dbReference>
<keyword evidence="5" id="KW-0997">Cell inner membrane</keyword>
<dbReference type="RefSeq" id="WP_132795097.1">
    <property type="nucleotide sequence ID" value="NZ_SLXM01000006.1"/>
</dbReference>
<evidence type="ECO:0000256" key="5">
    <source>
        <dbReference type="ARBA" id="ARBA00022519"/>
    </source>
</evidence>
<dbReference type="Gene3D" id="3.30.1150.10">
    <property type="match status" value="1"/>
</dbReference>
<dbReference type="EMBL" id="SLXM01000006">
    <property type="protein sequence ID" value="TCP24430.1"/>
    <property type="molecule type" value="Genomic_DNA"/>
</dbReference>
<proteinExistence type="inferred from homology"/>
<dbReference type="InterPro" id="IPR037682">
    <property type="entry name" value="TonB_C"/>
</dbReference>
<evidence type="ECO:0000259" key="11">
    <source>
        <dbReference type="PROSITE" id="PS52015"/>
    </source>
</evidence>
<dbReference type="Proteomes" id="UP000294564">
    <property type="component" value="Unassembled WGS sequence"/>
</dbReference>
<keyword evidence="3" id="KW-0813">Transport</keyword>
<dbReference type="GO" id="GO:0031992">
    <property type="term" value="F:energy transducer activity"/>
    <property type="evidence" value="ECO:0007669"/>
    <property type="project" value="TreeGrafter"/>
</dbReference>
<keyword evidence="8" id="KW-1133">Transmembrane helix</keyword>
<evidence type="ECO:0000256" key="8">
    <source>
        <dbReference type="ARBA" id="ARBA00022989"/>
    </source>
</evidence>
<evidence type="ECO:0000256" key="3">
    <source>
        <dbReference type="ARBA" id="ARBA00022448"/>
    </source>
</evidence>
<keyword evidence="4" id="KW-1003">Cell membrane</keyword>
<feature type="chain" id="PRO_5020726335" evidence="10">
    <location>
        <begin position="21"/>
        <end position="326"/>
    </location>
</feature>
<feature type="domain" description="TonB C-terminal" evidence="11">
    <location>
        <begin position="236"/>
        <end position="326"/>
    </location>
</feature>
<evidence type="ECO:0000256" key="7">
    <source>
        <dbReference type="ARBA" id="ARBA00022927"/>
    </source>
</evidence>
<keyword evidence="10" id="KW-0732">Signal</keyword>
<dbReference type="PANTHER" id="PTHR33446:SF2">
    <property type="entry name" value="PROTEIN TONB"/>
    <property type="match status" value="1"/>
</dbReference>
<comment type="caution">
    <text evidence="12">The sequence shown here is derived from an EMBL/GenBank/DDBJ whole genome shotgun (WGS) entry which is preliminary data.</text>
</comment>
<comment type="similarity">
    <text evidence="2">Belongs to the TonB family.</text>
</comment>